<dbReference type="Gene3D" id="3.30.930.10">
    <property type="entry name" value="Bira Bifunctional Protein, Domain 2"/>
    <property type="match status" value="1"/>
</dbReference>
<proteinExistence type="predicted"/>
<name>A0AA40E2Y3_9PEZI</name>
<dbReference type="GO" id="GO:0017101">
    <property type="term" value="C:aminoacyl-tRNA synthetase multienzyme complex"/>
    <property type="evidence" value="ECO:0007669"/>
    <property type="project" value="TreeGrafter"/>
</dbReference>
<dbReference type="GO" id="GO:0003723">
    <property type="term" value="F:RNA binding"/>
    <property type="evidence" value="ECO:0007669"/>
    <property type="project" value="TreeGrafter"/>
</dbReference>
<protein>
    <recommendedName>
        <fullName evidence="6">Aminoacyl-transfer RNA synthetases class-II family profile domain-containing protein</fullName>
    </recommendedName>
</protein>
<evidence type="ECO:0000256" key="5">
    <source>
        <dbReference type="SAM" id="MobiDB-lite"/>
    </source>
</evidence>
<accession>A0AA40E2Y3</accession>
<feature type="region of interest" description="Disordered" evidence="5">
    <location>
        <begin position="1"/>
        <end position="22"/>
    </location>
</feature>
<gene>
    <name evidence="7" type="ORF">B0H67DRAFT_121522</name>
</gene>
<feature type="domain" description="Aminoacyl-transfer RNA synthetases class-II family profile" evidence="6">
    <location>
        <begin position="176"/>
        <end position="460"/>
    </location>
</feature>
<dbReference type="InterPro" id="IPR004523">
    <property type="entry name" value="Asp-tRNA_synthase_2"/>
</dbReference>
<dbReference type="EMBL" id="JAUKUA010000002">
    <property type="protein sequence ID" value="KAK0725120.1"/>
    <property type="molecule type" value="Genomic_DNA"/>
</dbReference>
<dbReference type="GO" id="GO:0006422">
    <property type="term" value="P:aspartyl-tRNA aminoacylation"/>
    <property type="evidence" value="ECO:0007669"/>
    <property type="project" value="InterPro"/>
</dbReference>
<dbReference type="InterPro" id="IPR006195">
    <property type="entry name" value="aa-tRNA-synth_II"/>
</dbReference>
<dbReference type="PANTHER" id="PTHR43450:SF4">
    <property type="entry name" value="ASPARTATE--TRNA LIGASE"/>
    <property type="match status" value="1"/>
</dbReference>
<dbReference type="GO" id="GO:0004815">
    <property type="term" value="F:aspartate-tRNA ligase activity"/>
    <property type="evidence" value="ECO:0007669"/>
    <property type="project" value="InterPro"/>
</dbReference>
<keyword evidence="1" id="KW-0963">Cytoplasm</keyword>
<dbReference type="GO" id="GO:0005524">
    <property type="term" value="F:ATP binding"/>
    <property type="evidence" value="ECO:0007669"/>
    <property type="project" value="InterPro"/>
</dbReference>
<sequence>MAPENLDQGQPNVPSLAGTGIPTTDLAQRGVYDSFDARVHSEPAIEPDMTVMVLLRRLDGQFIRAFLEPSSTDASSYRSAQHLRAESLVYVSGSTMANQNHQSDSGGTAASEVTSFRVAELRVRSHAKAVLPKHPRLHGAPGEVPPPAGSVGGELLHERLDNRLLDARVTATAAIFKLSSGVHELAVEYLAAHGFCHVPTPALVAYEFPGEEDDLFSVSYFGKTARLAPTGEVHLGMALSADLGRVYDFHTVFRREPGSDGRHLTEFTMLELVFSLQRDWTEILDMASDLIVSLIQSLQKYDKYLELTRTAQRLYPLAGKFKLGLDHHGKLVRLTFKEAKEILRTSLGRQSNDDDDFTREEEAALGRFLSSNESYIGHPTDVFIVTHFPRHLRPCNIYPSEDGDNTSQSFDVILRGQEIVTGCRLLHSYEELRSAFTARVPPIDADSAEWRPYMVAHEIGMPPWGGFGRHFGLA</sequence>
<keyword evidence="2" id="KW-0436">Ligase</keyword>
<dbReference type="PROSITE" id="PS50862">
    <property type="entry name" value="AA_TRNA_LIGASE_II"/>
    <property type="match status" value="1"/>
</dbReference>
<evidence type="ECO:0000313" key="7">
    <source>
        <dbReference type="EMBL" id="KAK0725120.1"/>
    </source>
</evidence>
<dbReference type="GO" id="GO:0005829">
    <property type="term" value="C:cytosol"/>
    <property type="evidence" value="ECO:0007669"/>
    <property type="project" value="TreeGrafter"/>
</dbReference>
<evidence type="ECO:0000256" key="2">
    <source>
        <dbReference type="ARBA" id="ARBA00022598"/>
    </source>
</evidence>
<evidence type="ECO:0000256" key="3">
    <source>
        <dbReference type="ARBA" id="ARBA00022741"/>
    </source>
</evidence>
<dbReference type="Proteomes" id="UP001172102">
    <property type="component" value="Unassembled WGS sequence"/>
</dbReference>
<dbReference type="Pfam" id="PF00152">
    <property type="entry name" value="tRNA-synt_2"/>
    <property type="match status" value="1"/>
</dbReference>
<dbReference type="InterPro" id="IPR004364">
    <property type="entry name" value="Aa-tRNA-synt_II"/>
</dbReference>
<dbReference type="PANTHER" id="PTHR43450">
    <property type="entry name" value="ASPARTYL-TRNA SYNTHETASE"/>
    <property type="match status" value="1"/>
</dbReference>
<keyword evidence="4" id="KW-0067">ATP-binding</keyword>
<reference evidence="7" key="1">
    <citation type="submission" date="2023-06" db="EMBL/GenBank/DDBJ databases">
        <title>Genome-scale phylogeny and comparative genomics of the fungal order Sordariales.</title>
        <authorList>
            <consortium name="Lawrence Berkeley National Laboratory"/>
            <person name="Hensen N."/>
            <person name="Bonometti L."/>
            <person name="Westerberg I."/>
            <person name="Brannstrom I.O."/>
            <person name="Guillou S."/>
            <person name="Cros-Aarteil S."/>
            <person name="Calhoun S."/>
            <person name="Haridas S."/>
            <person name="Kuo A."/>
            <person name="Mondo S."/>
            <person name="Pangilinan J."/>
            <person name="Riley R."/>
            <person name="Labutti K."/>
            <person name="Andreopoulos B."/>
            <person name="Lipzen A."/>
            <person name="Chen C."/>
            <person name="Yanf M."/>
            <person name="Daum C."/>
            <person name="Ng V."/>
            <person name="Clum A."/>
            <person name="Steindorff A."/>
            <person name="Ohm R."/>
            <person name="Martin F."/>
            <person name="Silar P."/>
            <person name="Natvig D."/>
            <person name="Lalanne C."/>
            <person name="Gautier V."/>
            <person name="Ament-Velasquez S.L."/>
            <person name="Kruys A."/>
            <person name="Hutchinson M.I."/>
            <person name="Powell A.J."/>
            <person name="Barry K."/>
            <person name="Miller A.N."/>
            <person name="Grigoriev I.V."/>
            <person name="Debuchy R."/>
            <person name="Gladieux P."/>
            <person name="Thoren M.H."/>
            <person name="Johannesson H."/>
        </authorList>
    </citation>
    <scope>NUCLEOTIDE SEQUENCE</scope>
    <source>
        <strain evidence="7">SMH4607-1</strain>
    </source>
</reference>
<keyword evidence="3" id="KW-0547">Nucleotide-binding</keyword>
<evidence type="ECO:0000256" key="4">
    <source>
        <dbReference type="ARBA" id="ARBA00022840"/>
    </source>
</evidence>
<organism evidence="7 8">
    <name type="scientific">Lasiosphaeris hirsuta</name>
    <dbReference type="NCBI Taxonomy" id="260670"/>
    <lineage>
        <taxon>Eukaryota</taxon>
        <taxon>Fungi</taxon>
        <taxon>Dikarya</taxon>
        <taxon>Ascomycota</taxon>
        <taxon>Pezizomycotina</taxon>
        <taxon>Sordariomycetes</taxon>
        <taxon>Sordariomycetidae</taxon>
        <taxon>Sordariales</taxon>
        <taxon>Lasiosphaeriaceae</taxon>
        <taxon>Lasiosphaeris</taxon>
    </lineage>
</organism>
<evidence type="ECO:0000259" key="6">
    <source>
        <dbReference type="PROSITE" id="PS50862"/>
    </source>
</evidence>
<comment type="caution">
    <text evidence="7">The sequence shown here is derived from an EMBL/GenBank/DDBJ whole genome shotgun (WGS) entry which is preliminary data.</text>
</comment>
<dbReference type="AlphaFoldDB" id="A0AA40E2Y3"/>
<evidence type="ECO:0000256" key="1">
    <source>
        <dbReference type="ARBA" id="ARBA00022490"/>
    </source>
</evidence>
<dbReference type="InterPro" id="IPR045864">
    <property type="entry name" value="aa-tRNA-synth_II/BPL/LPL"/>
</dbReference>
<keyword evidence="8" id="KW-1185">Reference proteome</keyword>
<evidence type="ECO:0000313" key="8">
    <source>
        <dbReference type="Proteomes" id="UP001172102"/>
    </source>
</evidence>
<dbReference type="SUPFAM" id="SSF55681">
    <property type="entry name" value="Class II aaRS and biotin synthetases"/>
    <property type="match status" value="1"/>
</dbReference>